<dbReference type="FunFam" id="2.10.25.10:FF:000014">
    <property type="entry name" value="Latent-transforming growth factor beta-binding protein 3"/>
    <property type="match status" value="1"/>
</dbReference>
<keyword evidence="10" id="KW-0325">Glycoprotein</keyword>
<feature type="domain" description="EGF-like" evidence="14">
    <location>
        <begin position="635"/>
        <end position="676"/>
    </location>
</feature>
<evidence type="ECO:0000256" key="6">
    <source>
        <dbReference type="ARBA" id="ARBA00022729"/>
    </source>
</evidence>
<evidence type="ECO:0000256" key="3">
    <source>
        <dbReference type="ARBA" id="ARBA00022525"/>
    </source>
</evidence>
<comment type="caution">
    <text evidence="15">The sequence shown here is derived from an EMBL/GenBank/DDBJ whole genome shotgun (WGS) entry which is preliminary data.</text>
</comment>
<dbReference type="InterPro" id="IPR050751">
    <property type="entry name" value="ECM_structural_protein"/>
</dbReference>
<evidence type="ECO:0000256" key="5">
    <source>
        <dbReference type="ARBA" id="ARBA00022536"/>
    </source>
</evidence>
<evidence type="ECO:0000313" key="16">
    <source>
        <dbReference type="Proteomes" id="UP001497525"/>
    </source>
</evidence>
<keyword evidence="5 11" id="KW-0245">EGF-like domain</keyword>
<dbReference type="InterPro" id="IPR049883">
    <property type="entry name" value="NOTCH1_EGF-like"/>
</dbReference>
<evidence type="ECO:0000256" key="9">
    <source>
        <dbReference type="ARBA" id="ARBA00023157"/>
    </source>
</evidence>
<dbReference type="SMART" id="SM00181">
    <property type="entry name" value="EGF"/>
    <property type="match status" value="9"/>
</dbReference>
<protein>
    <recommendedName>
        <fullName evidence="14">EGF-like domain-containing protein</fullName>
    </recommendedName>
</protein>
<dbReference type="PROSITE" id="PS00010">
    <property type="entry name" value="ASX_HYDROXYL"/>
    <property type="match status" value="2"/>
</dbReference>
<dbReference type="AlphaFoldDB" id="A0AAV2TDC9"/>
<evidence type="ECO:0000256" key="4">
    <source>
        <dbReference type="ARBA" id="ARBA00022530"/>
    </source>
</evidence>
<evidence type="ECO:0000256" key="2">
    <source>
        <dbReference type="ARBA" id="ARBA00006127"/>
    </source>
</evidence>
<dbReference type="FunFam" id="2.10.25.10:FF:000038">
    <property type="entry name" value="Fibrillin 2"/>
    <property type="match status" value="1"/>
</dbReference>
<dbReference type="PANTHER" id="PTHR24034">
    <property type="entry name" value="EGF-LIKE DOMAIN-CONTAINING PROTEIN"/>
    <property type="match status" value="1"/>
</dbReference>
<dbReference type="Proteomes" id="UP001497525">
    <property type="component" value="Unassembled WGS sequence"/>
</dbReference>
<dbReference type="GO" id="GO:0005509">
    <property type="term" value="F:calcium ion binding"/>
    <property type="evidence" value="ECO:0007669"/>
    <property type="project" value="InterPro"/>
</dbReference>
<organism evidence="15 16">
    <name type="scientific">Calicophoron daubneyi</name>
    <name type="common">Rumen fluke</name>
    <name type="synonym">Paramphistomum daubneyi</name>
    <dbReference type="NCBI Taxonomy" id="300641"/>
    <lineage>
        <taxon>Eukaryota</taxon>
        <taxon>Metazoa</taxon>
        <taxon>Spiralia</taxon>
        <taxon>Lophotrochozoa</taxon>
        <taxon>Platyhelminthes</taxon>
        <taxon>Trematoda</taxon>
        <taxon>Digenea</taxon>
        <taxon>Plagiorchiida</taxon>
        <taxon>Pronocephalata</taxon>
        <taxon>Paramphistomoidea</taxon>
        <taxon>Paramphistomidae</taxon>
        <taxon>Calicophoron</taxon>
    </lineage>
</organism>
<keyword evidence="4" id="KW-0272">Extracellular matrix</keyword>
<dbReference type="PANTHER" id="PTHR24034:SF209">
    <property type="entry name" value="EGF-LIKE DOMAIN-CONTAINING PROTEIN"/>
    <property type="match status" value="1"/>
</dbReference>
<name>A0AAV2TDC9_CALDB</name>
<keyword evidence="13" id="KW-0472">Membrane</keyword>
<evidence type="ECO:0000256" key="12">
    <source>
        <dbReference type="SAM" id="MobiDB-lite"/>
    </source>
</evidence>
<comment type="caution">
    <text evidence="11">Lacks conserved residue(s) required for the propagation of feature annotation.</text>
</comment>
<dbReference type="InterPro" id="IPR055088">
    <property type="entry name" value="Fibulin_C"/>
</dbReference>
<evidence type="ECO:0000256" key="7">
    <source>
        <dbReference type="ARBA" id="ARBA00022737"/>
    </source>
</evidence>
<keyword evidence="7" id="KW-0677">Repeat</keyword>
<dbReference type="SUPFAM" id="SSF57184">
    <property type="entry name" value="Growth factor receptor domain"/>
    <property type="match status" value="4"/>
</dbReference>
<dbReference type="Pfam" id="PF22914">
    <property type="entry name" value="Fibulin_C"/>
    <property type="match status" value="1"/>
</dbReference>
<gene>
    <name evidence="15" type="ORF">CDAUBV1_LOCUS6577</name>
</gene>
<feature type="transmembrane region" description="Helical" evidence="13">
    <location>
        <begin position="20"/>
        <end position="38"/>
    </location>
</feature>
<keyword evidence="6" id="KW-0732">Signal</keyword>
<comment type="similarity">
    <text evidence="2">Belongs to the fibulin family.</text>
</comment>
<keyword evidence="8" id="KW-0106">Calcium</keyword>
<dbReference type="InterPro" id="IPR000742">
    <property type="entry name" value="EGF"/>
</dbReference>
<feature type="domain" description="EGF-like" evidence="14">
    <location>
        <begin position="724"/>
        <end position="766"/>
    </location>
</feature>
<accession>A0AAV2TDC9</accession>
<dbReference type="InterPro" id="IPR000152">
    <property type="entry name" value="EGF-type_Asp/Asn_hydroxyl_site"/>
</dbReference>
<dbReference type="Pfam" id="PF07645">
    <property type="entry name" value="EGF_CA"/>
    <property type="match status" value="10"/>
</dbReference>
<dbReference type="SMART" id="SM00179">
    <property type="entry name" value="EGF_CA"/>
    <property type="match status" value="11"/>
</dbReference>
<dbReference type="PROSITE" id="PS01187">
    <property type="entry name" value="EGF_CA"/>
    <property type="match status" value="4"/>
</dbReference>
<proteinExistence type="inferred from homology"/>
<keyword evidence="13" id="KW-0812">Transmembrane</keyword>
<dbReference type="FunFam" id="2.10.25.10:FF:000005">
    <property type="entry name" value="Fibrillin 2"/>
    <property type="match status" value="2"/>
</dbReference>
<evidence type="ECO:0000256" key="1">
    <source>
        <dbReference type="ARBA" id="ARBA00004498"/>
    </source>
</evidence>
<feature type="compositionally biased region" description="Basic and acidic residues" evidence="12">
    <location>
        <begin position="229"/>
        <end position="242"/>
    </location>
</feature>
<evidence type="ECO:0000256" key="11">
    <source>
        <dbReference type="PROSITE-ProRule" id="PRU00076"/>
    </source>
</evidence>
<comment type="subcellular location">
    <subcellularLocation>
        <location evidence="1">Secreted</location>
        <location evidence="1">Extracellular space</location>
        <location evidence="1">Extracellular matrix</location>
    </subcellularLocation>
</comment>
<evidence type="ECO:0000259" key="14">
    <source>
        <dbReference type="PROSITE" id="PS50026"/>
    </source>
</evidence>
<dbReference type="EMBL" id="CAXLJL010000156">
    <property type="protein sequence ID" value="CAL5133318.1"/>
    <property type="molecule type" value="Genomic_DNA"/>
</dbReference>
<keyword evidence="13" id="KW-1133">Transmembrane helix</keyword>
<evidence type="ECO:0000313" key="15">
    <source>
        <dbReference type="EMBL" id="CAL5133318.1"/>
    </source>
</evidence>
<evidence type="ECO:0000256" key="8">
    <source>
        <dbReference type="ARBA" id="ARBA00022837"/>
    </source>
</evidence>
<dbReference type="PROSITE" id="PS01186">
    <property type="entry name" value="EGF_2"/>
    <property type="match status" value="4"/>
</dbReference>
<evidence type="ECO:0000256" key="10">
    <source>
        <dbReference type="ARBA" id="ARBA00023180"/>
    </source>
</evidence>
<reference evidence="15" key="1">
    <citation type="submission" date="2024-06" db="EMBL/GenBank/DDBJ databases">
        <authorList>
            <person name="Liu X."/>
            <person name="Lenzi L."/>
            <person name="Haldenby T S."/>
            <person name="Uol C."/>
        </authorList>
    </citation>
    <scope>NUCLEOTIDE SEQUENCE</scope>
</reference>
<dbReference type="PROSITE" id="PS50026">
    <property type="entry name" value="EGF_3"/>
    <property type="match status" value="2"/>
</dbReference>
<evidence type="ECO:0000256" key="13">
    <source>
        <dbReference type="SAM" id="Phobius"/>
    </source>
</evidence>
<feature type="region of interest" description="Disordered" evidence="12">
    <location>
        <begin position="222"/>
        <end position="243"/>
    </location>
</feature>
<dbReference type="InterPro" id="IPR018097">
    <property type="entry name" value="EGF_Ca-bd_CS"/>
</dbReference>
<dbReference type="InterPro" id="IPR001881">
    <property type="entry name" value="EGF-like_Ca-bd_dom"/>
</dbReference>
<dbReference type="CDD" id="cd00054">
    <property type="entry name" value="EGF_CA"/>
    <property type="match status" value="5"/>
</dbReference>
<keyword evidence="3" id="KW-0964">Secreted</keyword>
<keyword evidence="9" id="KW-1015">Disulfide bond</keyword>
<dbReference type="Gene3D" id="2.10.25.10">
    <property type="entry name" value="Laminin"/>
    <property type="match status" value="11"/>
</dbReference>
<sequence>MVLLSYQKARTFSEKTYGGLVQWTYHAIVYLVIIFALTPTQIRPAHSFDIPDASTSSLFGHCCSSGRMAAIAMELIEHDPGDTTDQRETCDSILNMDLPVVRSRNATETKLTPPRMMWCHRMAHVCCLAFRRILACRLGSDYVTRQGGKNCTEVSIQSNAANQYRLVTKECCLCQLVWSANGTDPELLETLHAQSNKTACPGLGCCSLIRRDMQQTGVLNTPKAMMSDEPGKPASTHERDGSTDVTLQDQAMSIITSAPPAEPAGINVLCQPSYIWDPRLQLCVKTITACPVGMYMSIKTQKCVNRTSEQESCPPGYAYNDSSSSCEDIDECKVGLPDGTAVCKGEDLRCINQPGTYSCSCQEGYNMATDGTCVDINECDLPVNPCKNGQQCRNIIGSYQCIRQVPCGFGYVLNPKTQQCEDVNECKVDPDICGPGMVCINVRGGHKCVDEKCPGKARRDKFGNCAPCPEGFTYNPANQTCDDIDECADPGKCKPWEYCLNKLGFFLCEPKMQCAHGTRINANGTECEDIDECVEKSFNCRQDQICHNLPGSYECISTPCTQTQIYDYRNRKCTCDEGMRNENDTCTDINECEENATLCSSGEVCFNYPGGYRCVRMGECQPGFERRGSPGYCRDIDECRSGTAKCGENMYCVNTVGSFQCLCKRGYKNLDENTCVDVNECQIFGAEVACPDPRARCVNTNGSHICACPDGFTWVDYPKPACKDIDECAQQPDVCGKEHHCVNLEGTYKCECASGFTNANDPKRCVDVDECKVFQNPYNTSRLCSNSLCVNTPGSYECRCPDGFRLGQGGRCFDIDECNEISGVCKPKHWAGLTRACVNLMGGYRCVSNECPPSYQKIRLGNGFRCELNLAHSCVAGDSNCLAERPQRMDNLFIELDEHTGVAQTLARVDTQNLPSGVIRVELRQHYANHLKTRNAVKVGQAFRLQRSHTQVGKVEVVLVRPLPAPLDVLISLHLISSKGDVQVGHTVTKLYLFVTQTAEERIKEMTGAHSPPYRHADFWTQLRHNRIRRRL</sequence>
<dbReference type="InterPro" id="IPR009030">
    <property type="entry name" value="Growth_fac_rcpt_cys_sf"/>
</dbReference>